<evidence type="ECO:0000256" key="3">
    <source>
        <dbReference type="ARBA" id="ARBA00062323"/>
    </source>
</evidence>
<evidence type="ECO:0000313" key="7">
    <source>
        <dbReference type="Proteomes" id="UP000501945"/>
    </source>
</evidence>
<comment type="similarity">
    <text evidence="1">Belongs to the ParA family.</text>
</comment>
<dbReference type="RefSeq" id="WP_167839171.1">
    <property type="nucleotide sequence ID" value="NZ_CP047616.1"/>
</dbReference>
<dbReference type="CDD" id="cd02042">
    <property type="entry name" value="ParAB_family"/>
    <property type="match status" value="1"/>
</dbReference>
<feature type="domain" description="AAA" evidence="5">
    <location>
        <begin position="5"/>
        <end position="182"/>
    </location>
</feature>
<dbReference type="Pfam" id="PF13614">
    <property type="entry name" value="AAA_31"/>
    <property type="match status" value="1"/>
</dbReference>
<gene>
    <name evidence="6" type="ORF">GU336_12265</name>
</gene>
<proteinExistence type="inferred from homology"/>
<dbReference type="Proteomes" id="UP000501945">
    <property type="component" value="Chromosome"/>
</dbReference>
<dbReference type="PANTHER" id="PTHR13696:SF99">
    <property type="entry name" value="COBYRINIC ACID AC-DIAMIDE SYNTHASE"/>
    <property type="match status" value="1"/>
</dbReference>
<dbReference type="SUPFAM" id="SSF52540">
    <property type="entry name" value="P-loop containing nucleoside triphosphate hydrolases"/>
    <property type="match status" value="1"/>
</dbReference>
<organism evidence="6 7">
    <name type="scientific">Pseudolactococcus raffinolactis</name>
    <dbReference type="NCBI Taxonomy" id="1366"/>
    <lineage>
        <taxon>Bacteria</taxon>
        <taxon>Bacillati</taxon>
        <taxon>Bacillota</taxon>
        <taxon>Bacilli</taxon>
        <taxon>Lactobacillales</taxon>
        <taxon>Streptococcaceae</taxon>
        <taxon>Pseudolactococcus</taxon>
    </lineage>
</organism>
<dbReference type="FunFam" id="3.40.50.300:FF:000285">
    <property type="entry name" value="Sporulation initiation inhibitor Soj"/>
    <property type="match status" value="1"/>
</dbReference>
<comment type="catalytic activity">
    <reaction evidence="2">
        <text>ATP + H2O = ADP + phosphate + H(+)</text>
        <dbReference type="Rhea" id="RHEA:13065"/>
        <dbReference type="ChEBI" id="CHEBI:15377"/>
        <dbReference type="ChEBI" id="CHEBI:15378"/>
        <dbReference type="ChEBI" id="CHEBI:30616"/>
        <dbReference type="ChEBI" id="CHEBI:43474"/>
        <dbReference type="ChEBI" id="CHEBI:456216"/>
    </reaction>
</comment>
<dbReference type="PANTHER" id="PTHR13696">
    <property type="entry name" value="P-LOOP CONTAINING NUCLEOSIDE TRIPHOSPHATE HYDROLASE"/>
    <property type="match status" value="1"/>
</dbReference>
<reference evidence="6 7" key="1">
    <citation type="submission" date="2019-12" db="EMBL/GenBank/DDBJ databases">
        <title>Whole genome sequences of Lactococcus raffinolactis strains isolated from sewage.</title>
        <authorList>
            <person name="Ybazeta G."/>
            <person name="Ross M."/>
            <person name="Brabant-Kirwan D."/>
            <person name="Saleh M."/>
            <person name="Dillon J.A."/>
            <person name="Splinter K."/>
            <person name="Nokhbeh R."/>
        </authorList>
    </citation>
    <scope>NUCLEOTIDE SEQUENCE [LARGE SCALE GENOMIC DNA]</scope>
    <source>
        <strain evidence="6 7">Lr_19_5</strain>
    </source>
</reference>
<protein>
    <recommendedName>
        <fullName evidence="4">Sporulation initiation inhibitor protein Soj</fullName>
    </recommendedName>
</protein>
<evidence type="ECO:0000256" key="1">
    <source>
        <dbReference type="ARBA" id="ARBA00006976"/>
    </source>
</evidence>
<dbReference type="Gene3D" id="3.40.50.300">
    <property type="entry name" value="P-loop containing nucleotide triphosphate hydrolases"/>
    <property type="match status" value="1"/>
</dbReference>
<dbReference type="AlphaFoldDB" id="A0A6H0UHP6"/>
<evidence type="ECO:0000259" key="5">
    <source>
        <dbReference type="Pfam" id="PF13614"/>
    </source>
</evidence>
<sequence>MAEKTSIVNQKGGVAKTTSTHNIGVALAKIGYKVLVVDLDSQASLTYSVGIDPLSVEDKNIVSILTAKSTVDIKECIYQVKTVENLYILPSIIDLAQIELEMFARSSREKILERALLPIEDDFDFILIDCPPQLSVLTINALSCSDSVIIPVKTDELAFRGLTQLEDTIEEIKELINPKLEVIGVIATMFEKISTEDKRVLKKLEEREQVIGIIKKTVEVKKGITKGISIVEAQETNEVSLVYKEVAKKLITKSEV</sequence>
<dbReference type="InterPro" id="IPR050678">
    <property type="entry name" value="DNA_Partitioning_ATPase"/>
</dbReference>
<evidence type="ECO:0000313" key="6">
    <source>
        <dbReference type="EMBL" id="QIW54839.1"/>
    </source>
</evidence>
<evidence type="ECO:0000256" key="4">
    <source>
        <dbReference type="ARBA" id="ARBA00071824"/>
    </source>
</evidence>
<dbReference type="InterPro" id="IPR027417">
    <property type="entry name" value="P-loop_NTPase"/>
</dbReference>
<evidence type="ECO:0000256" key="2">
    <source>
        <dbReference type="ARBA" id="ARBA00049360"/>
    </source>
</evidence>
<name>A0A6H0UHP6_9LACT</name>
<dbReference type="InterPro" id="IPR025669">
    <property type="entry name" value="AAA_dom"/>
</dbReference>
<dbReference type="EMBL" id="CP047616">
    <property type="protein sequence ID" value="QIW54839.1"/>
    <property type="molecule type" value="Genomic_DNA"/>
</dbReference>
<comment type="subunit">
    <text evidence="3">Dimerizes in the presence of ATP but not ADP; ATP-binding is required for double-stranded (ds)DNA-binding. Interacts with DnaA.</text>
</comment>
<accession>A0A6H0UHP6</accession>